<dbReference type="STRING" id="37916.MCHLDSM_02969"/>
<keyword evidence="2" id="KW-1185">Reference proteome</keyword>
<dbReference type="AlphaFoldDB" id="A0A0J6W0G3"/>
<evidence type="ECO:0000313" key="2">
    <source>
        <dbReference type="Proteomes" id="UP000036513"/>
    </source>
</evidence>
<protein>
    <submittedName>
        <fullName evidence="1">Uncharacterized protein</fullName>
    </submittedName>
</protein>
<dbReference type="Proteomes" id="UP000036513">
    <property type="component" value="Unassembled WGS sequence"/>
</dbReference>
<name>A0A0J6W0G3_9MYCO</name>
<evidence type="ECO:0000313" key="1">
    <source>
        <dbReference type="EMBL" id="KMO76820.1"/>
    </source>
</evidence>
<dbReference type="EMBL" id="JYNL01000023">
    <property type="protein sequence ID" value="KMO76820.1"/>
    <property type="molecule type" value="Genomic_DNA"/>
</dbReference>
<dbReference type="PATRIC" id="fig|37916.4.peg.2894"/>
<comment type="caution">
    <text evidence="1">The sequence shown here is derived from an EMBL/GenBank/DDBJ whole genome shotgun (WGS) entry which is preliminary data.</text>
</comment>
<reference evidence="1 2" key="1">
    <citation type="journal article" date="2015" name="Genome Biol. Evol.">
        <title>Characterization of Three Mycobacterium spp. with Potential Use in Bioremediation by Genome Sequencing and Comparative Genomics.</title>
        <authorList>
            <person name="Das S."/>
            <person name="Pettersson B.M."/>
            <person name="Behra P.R."/>
            <person name="Ramesh M."/>
            <person name="Dasgupta S."/>
            <person name="Bhattacharya A."/>
            <person name="Kirsebom L.A."/>
        </authorList>
    </citation>
    <scope>NUCLEOTIDE SEQUENCE [LARGE SCALE GENOMIC DNA]</scope>
    <source>
        <strain evidence="1 2">DSM 43826</strain>
    </source>
</reference>
<proteinExistence type="predicted"/>
<accession>A0A0J6W0G3</accession>
<organism evidence="1 2">
    <name type="scientific">Mycolicibacterium chlorophenolicum</name>
    <dbReference type="NCBI Taxonomy" id="37916"/>
    <lineage>
        <taxon>Bacteria</taxon>
        <taxon>Bacillati</taxon>
        <taxon>Actinomycetota</taxon>
        <taxon>Actinomycetes</taxon>
        <taxon>Mycobacteriales</taxon>
        <taxon>Mycobacteriaceae</taxon>
        <taxon>Mycolicibacterium</taxon>
    </lineage>
</organism>
<sequence length="33" mass="3539">MHDCLRANGIRGVGERIDTTGSVTIPNRNGATR</sequence>
<gene>
    <name evidence="1" type="ORF">MCHLDSM_02969</name>
</gene>